<protein>
    <submittedName>
        <fullName evidence="2">Uncharacterized protein</fullName>
    </submittedName>
</protein>
<evidence type="ECO:0000313" key="1">
    <source>
        <dbReference type="EMBL" id="QJA73681.1"/>
    </source>
</evidence>
<sequence length="260" mass="30665">MARIRYLKPDFFKDEDLVEHPHWIRLLFQGLWTIADKEGRLEDRPARIKVDIFPYENTDIEKGLTELAKIKNHSQRPFIQRYEVAGERYIAIVNWHKHQKPHHTEKDSLIPEPPPLNLKGMEKGMGSVHQASRELRNGEITVKKPLSFSFEEIYLKYPSKVGKKRAEVHFKASVKTEQDWQDIQIALKNYLKSDTVTKGFIQNASTWFNDWRAWVNQKGKIEPYKPKEWTPPPVSDQDQKEVREMIKKTVHKATPNCEVR</sequence>
<dbReference type="AlphaFoldDB" id="A0A6M3LDV6"/>
<dbReference type="EMBL" id="MT142044">
    <property type="protein sequence ID" value="QJA73681.1"/>
    <property type="molecule type" value="Genomic_DNA"/>
</dbReference>
<proteinExistence type="predicted"/>
<evidence type="ECO:0000313" key="2">
    <source>
        <dbReference type="EMBL" id="QJA91381.1"/>
    </source>
</evidence>
<accession>A0A6M3LDV6</accession>
<dbReference type="EMBL" id="MT142983">
    <property type="protein sequence ID" value="QJA91381.1"/>
    <property type="molecule type" value="Genomic_DNA"/>
</dbReference>
<gene>
    <name evidence="1" type="ORF">MM415A02280_0011</name>
    <name evidence="2" type="ORF">MM415B03382_0012</name>
</gene>
<organism evidence="2">
    <name type="scientific">viral metagenome</name>
    <dbReference type="NCBI Taxonomy" id="1070528"/>
    <lineage>
        <taxon>unclassified sequences</taxon>
        <taxon>metagenomes</taxon>
        <taxon>organismal metagenomes</taxon>
    </lineage>
</organism>
<name>A0A6M3LDV6_9ZZZZ</name>
<reference evidence="2" key="1">
    <citation type="submission" date="2020-03" db="EMBL/GenBank/DDBJ databases">
        <title>The deep terrestrial virosphere.</title>
        <authorList>
            <person name="Holmfeldt K."/>
            <person name="Nilsson E."/>
            <person name="Simone D."/>
            <person name="Lopez-Fernandez M."/>
            <person name="Wu X."/>
            <person name="de Brujin I."/>
            <person name="Lundin D."/>
            <person name="Andersson A."/>
            <person name="Bertilsson S."/>
            <person name="Dopson M."/>
        </authorList>
    </citation>
    <scope>NUCLEOTIDE SEQUENCE</scope>
    <source>
        <strain evidence="1">MM415A02280</strain>
        <strain evidence="2">MM415B03382</strain>
    </source>
</reference>